<keyword evidence="1" id="KW-0479">Metal-binding</keyword>
<keyword evidence="3" id="KW-0408">Iron</keyword>
<evidence type="ECO:0000256" key="3">
    <source>
        <dbReference type="ARBA" id="ARBA00023004"/>
    </source>
</evidence>
<evidence type="ECO:0000313" key="6">
    <source>
        <dbReference type="EMBL" id="NME52155.1"/>
    </source>
</evidence>
<feature type="compositionally biased region" description="Basic and acidic residues" evidence="5">
    <location>
        <begin position="1"/>
        <end position="10"/>
    </location>
</feature>
<dbReference type="Pfam" id="PF09243">
    <property type="entry name" value="Rsm22"/>
    <property type="match status" value="1"/>
</dbReference>
<feature type="region of interest" description="Disordered" evidence="5">
    <location>
        <begin position="1"/>
        <end position="91"/>
    </location>
</feature>
<gene>
    <name evidence="6" type="ORF">HF854_06360</name>
</gene>
<dbReference type="GO" id="GO:0008168">
    <property type="term" value="F:methyltransferase activity"/>
    <property type="evidence" value="ECO:0007669"/>
    <property type="project" value="InterPro"/>
</dbReference>
<feature type="compositionally biased region" description="Basic and acidic residues" evidence="5">
    <location>
        <begin position="76"/>
        <end position="87"/>
    </location>
</feature>
<evidence type="ECO:0000256" key="5">
    <source>
        <dbReference type="SAM" id="MobiDB-lite"/>
    </source>
</evidence>
<dbReference type="GO" id="GO:0006412">
    <property type="term" value="P:translation"/>
    <property type="evidence" value="ECO:0007669"/>
    <property type="project" value="InterPro"/>
</dbReference>
<dbReference type="Proteomes" id="UP000522333">
    <property type="component" value="Unassembled WGS sequence"/>
</dbReference>
<feature type="compositionally biased region" description="Basic and acidic residues" evidence="5">
    <location>
        <begin position="24"/>
        <end position="48"/>
    </location>
</feature>
<dbReference type="AlphaFoldDB" id="A0A848CC07"/>
<dbReference type="EMBL" id="JABAFY010000018">
    <property type="protein sequence ID" value="NME52155.1"/>
    <property type="molecule type" value="Genomic_DNA"/>
</dbReference>
<evidence type="ECO:0000256" key="4">
    <source>
        <dbReference type="ARBA" id="ARBA00023014"/>
    </source>
</evidence>
<dbReference type="InterPro" id="IPR015324">
    <property type="entry name" value="Ribosomal_Rsm22-like"/>
</dbReference>
<evidence type="ECO:0000256" key="2">
    <source>
        <dbReference type="ARBA" id="ARBA00022946"/>
    </source>
</evidence>
<keyword evidence="4" id="KW-0411">Iron-sulfur</keyword>
<name>A0A848CC07_9BACT</name>
<protein>
    <recommendedName>
        <fullName evidence="8">Ribosomal small subunit Rsm22</fullName>
    </recommendedName>
</protein>
<comment type="caution">
    <text evidence="6">The sequence shown here is derived from an EMBL/GenBank/DDBJ whole genome shotgun (WGS) entry which is preliminary data.</text>
</comment>
<keyword evidence="2" id="KW-0809">Transit peptide</keyword>
<evidence type="ECO:0000256" key="1">
    <source>
        <dbReference type="ARBA" id="ARBA00022723"/>
    </source>
</evidence>
<dbReference type="GO" id="GO:0051536">
    <property type="term" value="F:iron-sulfur cluster binding"/>
    <property type="evidence" value="ECO:0007669"/>
    <property type="project" value="UniProtKB-KW"/>
</dbReference>
<dbReference type="RefSeq" id="WP_168935538.1">
    <property type="nucleotide sequence ID" value="NZ_JABAFY010000018.1"/>
</dbReference>
<feature type="compositionally biased region" description="Low complexity" evidence="5">
    <location>
        <begin position="11"/>
        <end position="23"/>
    </location>
</feature>
<evidence type="ECO:0000313" key="7">
    <source>
        <dbReference type="Proteomes" id="UP000522333"/>
    </source>
</evidence>
<dbReference type="GO" id="GO:0046872">
    <property type="term" value="F:metal ion binding"/>
    <property type="evidence" value="ECO:0007669"/>
    <property type="project" value="UniProtKB-KW"/>
</dbReference>
<feature type="compositionally biased region" description="Basic and acidic residues" evidence="5">
    <location>
        <begin position="58"/>
        <end position="68"/>
    </location>
</feature>
<feature type="compositionally biased region" description="Basic and acidic residues" evidence="5">
    <location>
        <begin position="558"/>
        <end position="680"/>
    </location>
</feature>
<accession>A0A848CC07</accession>
<feature type="region of interest" description="Disordered" evidence="5">
    <location>
        <begin position="541"/>
        <end position="680"/>
    </location>
</feature>
<evidence type="ECO:0008006" key="8">
    <source>
        <dbReference type="Google" id="ProtNLM"/>
    </source>
</evidence>
<proteinExistence type="predicted"/>
<reference evidence="6 7" key="1">
    <citation type="submission" date="2020-04" db="EMBL/GenBank/DDBJ databases">
        <authorList>
            <person name="Hitch T.C.A."/>
            <person name="Wylensek D."/>
            <person name="Clavel T."/>
        </authorList>
    </citation>
    <scope>NUCLEOTIDE SEQUENCE [LARGE SCALE GENOMIC DNA]</scope>
    <source>
        <strain evidence="6 7">PG-251-APC-1</strain>
    </source>
</reference>
<sequence>MSDTRQKKYGEAPAPRGPRPAGRATERRSFHEESRNDRERGRRSEAPRRQYSSFTGEQAERPSRRQEEFSGWSRPGQREARAPRDARPSPWQMESELLPALPDVVRRELDALGQALRTVRPLRSAHYRNLPADIEALSRLLTCERSGLYRPYWSSPASTSAYLYYFLPWNVLRLARLFRSLPLPDPRLWLEKGQTPLLLDGGSGPLSVPLALWLARPEWRALPIQVLAVDNAVQPMELGRDVMSAWGDILGQPVWQVRVERGSLEHMPRLERKLADTLERQERHLRPWLLTAANVLNELSAESRQMNREDDEDEEGSGGVRRLENLLDELEPLCWPAPLNEDETGSADEALLPAALFVEPGTRLGGKTISRLRDAALERDLMPLAPCTHRAPCPLAHAHAGRGWCHFTFDCEGAPQWLQELSSAAGLAKSALSLAPLLLRADPAAGESLFDDLDDLDDEAPDNSREAAAMLRQPRPVRVLSSPFVVPGLRGQARYACCAAGLAVVPDAAALPSGAQLTARAQADERPGTPRRDRKSGALLLALPAVPGGNRGPGRFAGSEEPRRNFRDRQEDRYGDKRFGRRSDERDTADGAFRDRRNGNDHQPRRDDRRGAPERPAHPQDRRPGRYEDGRRPDRNDDLRAFPRNDRRPDGRRPDQRSDRRSGDRRHGDAPRRGRGRGED</sequence>
<organism evidence="6 7">
    <name type="scientific">Desulfovibrio piger</name>
    <dbReference type="NCBI Taxonomy" id="901"/>
    <lineage>
        <taxon>Bacteria</taxon>
        <taxon>Pseudomonadati</taxon>
        <taxon>Thermodesulfobacteriota</taxon>
        <taxon>Desulfovibrionia</taxon>
        <taxon>Desulfovibrionales</taxon>
        <taxon>Desulfovibrionaceae</taxon>
        <taxon>Desulfovibrio</taxon>
    </lineage>
</organism>